<reference evidence="1" key="1">
    <citation type="submission" date="2021-02" db="EMBL/GenBank/DDBJ databases">
        <authorList>
            <person name="Nowell W R."/>
        </authorList>
    </citation>
    <scope>NUCLEOTIDE SEQUENCE</scope>
</reference>
<sequence>MRHSYRSSYGVHRFHGTRPSVIRYRRPGLSHRHVMIRRPVFYPPGIPAKQLGFFDSILAVLAVLFCCNRNRTGGGIIGIGGGGGGGQSSSGGGGGGVCFCGGGGGGCGGGS</sequence>
<dbReference type="EMBL" id="CAJNXB010001740">
    <property type="protein sequence ID" value="CAF3190907.1"/>
    <property type="molecule type" value="Genomic_DNA"/>
</dbReference>
<protein>
    <submittedName>
        <fullName evidence="1">Uncharacterized protein</fullName>
    </submittedName>
</protein>
<accession>A0A817Q342</accession>
<dbReference type="AlphaFoldDB" id="A0A817Q342"/>
<dbReference type="Proteomes" id="UP000663825">
    <property type="component" value="Unassembled WGS sequence"/>
</dbReference>
<dbReference type="OrthoDB" id="10070271at2759"/>
<comment type="caution">
    <text evidence="1">The sequence shown here is derived from an EMBL/GenBank/DDBJ whole genome shotgun (WGS) entry which is preliminary data.</text>
</comment>
<organism evidence="1 2">
    <name type="scientific">Rotaria socialis</name>
    <dbReference type="NCBI Taxonomy" id="392032"/>
    <lineage>
        <taxon>Eukaryota</taxon>
        <taxon>Metazoa</taxon>
        <taxon>Spiralia</taxon>
        <taxon>Gnathifera</taxon>
        <taxon>Rotifera</taxon>
        <taxon>Eurotatoria</taxon>
        <taxon>Bdelloidea</taxon>
        <taxon>Philodinida</taxon>
        <taxon>Philodinidae</taxon>
        <taxon>Rotaria</taxon>
    </lineage>
</organism>
<name>A0A817Q342_9BILA</name>
<gene>
    <name evidence="1" type="ORF">TIS948_LOCUS11954</name>
</gene>
<evidence type="ECO:0000313" key="2">
    <source>
        <dbReference type="Proteomes" id="UP000663825"/>
    </source>
</evidence>
<evidence type="ECO:0000313" key="1">
    <source>
        <dbReference type="EMBL" id="CAF3190907.1"/>
    </source>
</evidence>
<proteinExistence type="predicted"/>